<organism evidence="2 3">
    <name type="scientific">Diversispora epigaea</name>
    <dbReference type="NCBI Taxonomy" id="1348612"/>
    <lineage>
        <taxon>Eukaryota</taxon>
        <taxon>Fungi</taxon>
        <taxon>Fungi incertae sedis</taxon>
        <taxon>Mucoromycota</taxon>
        <taxon>Glomeromycotina</taxon>
        <taxon>Glomeromycetes</taxon>
        <taxon>Diversisporales</taxon>
        <taxon>Diversisporaceae</taxon>
        <taxon>Diversispora</taxon>
    </lineage>
</organism>
<keyword evidence="1" id="KW-0175">Coiled coil</keyword>
<evidence type="ECO:0000313" key="3">
    <source>
        <dbReference type="Proteomes" id="UP000266861"/>
    </source>
</evidence>
<sequence>MVNILTKLQENNKKLLEENQQLRIIVRDCRATIFEKNFENEKQVLKIAELKKYKEQEEQQKEGEWDCWREREAVDVAEV</sequence>
<name>A0A397IX02_9GLOM</name>
<evidence type="ECO:0000256" key="1">
    <source>
        <dbReference type="SAM" id="Coils"/>
    </source>
</evidence>
<dbReference type="EMBL" id="PQFF01000135">
    <property type="protein sequence ID" value="RHZ79577.1"/>
    <property type="molecule type" value="Genomic_DNA"/>
</dbReference>
<feature type="coiled-coil region" evidence="1">
    <location>
        <begin position="5"/>
        <end position="60"/>
    </location>
</feature>
<evidence type="ECO:0000313" key="2">
    <source>
        <dbReference type="EMBL" id="RHZ79577.1"/>
    </source>
</evidence>
<gene>
    <name evidence="2" type="ORF">Glove_144g28</name>
</gene>
<keyword evidence="3" id="KW-1185">Reference proteome</keyword>
<dbReference type="AlphaFoldDB" id="A0A397IX02"/>
<protein>
    <submittedName>
        <fullName evidence="2">Uncharacterized protein</fullName>
    </submittedName>
</protein>
<proteinExistence type="predicted"/>
<comment type="caution">
    <text evidence="2">The sequence shown here is derived from an EMBL/GenBank/DDBJ whole genome shotgun (WGS) entry which is preliminary data.</text>
</comment>
<accession>A0A397IX02</accession>
<dbReference type="Proteomes" id="UP000266861">
    <property type="component" value="Unassembled WGS sequence"/>
</dbReference>
<reference evidence="2 3" key="1">
    <citation type="submission" date="2018-08" db="EMBL/GenBank/DDBJ databases">
        <title>Genome and evolution of the arbuscular mycorrhizal fungus Diversispora epigaea (formerly Glomus versiforme) and its bacterial endosymbionts.</title>
        <authorList>
            <person name="Sun X."/>
            <person name="Fei Z."/>
            <person name="Harrison M."/>
        </authorList>
    </citation>
    <scope>NUCLEOTIDE SEQUENCE [LARGE SCALE GENOMIC DNA]</scope>
    <source>
        <strain evidence="2 3">IT104</strain>
    </source>
</reference>